<keyword evidence="2 5" id="KW-0238">DNA-binding</keyword>
<dbReference type="InterPro" id="IPR008422">
    <property type="entry name" value="KN_HD"/>
</dbReference>
<proteinExistence type="inferred from homology"/>
<dbReference type="InterPro" id="IPR001356">
    <property type="entry name" value="HD"/>
</dbReference>
<dbReference type="Pfam" id="PF03790">
    <property type="entry name" value="KNOX1"/>
    <property type="match status" value="1"/>
</dbReference>
<comment type="subcellular location">
    <subcellularLocation>
        <location evidence="1 5">Nucleus</location>
    </subcellularLocation>
</comment>
<evidence type="ECO:0000256" key="2">
    <source>
        <dbReference type="ARBA" id="ARBA00023125"/>
    </source>
</evidence>
<feature type="compositionally biased region" description="Basic and acidic residues" evidence="7">
    <location>
        <begin position="44"/>
        <end position="53"/>
    </location>
</feature>
<dbReference type="PROSITE" id="PS50071">
    <property type="entry name" value="HOMEOBOX_2"/>
    <property type="match status" value="1"/>
</dbReference>
<dbReference type="SMART" id="SM01255">
    <property type="entry name" value="KNOX1"/>
    <property type="match status" value="1"/>
</dbReference>
<evidence type="ECO:0000256" key="5">
    <source>
        <dbReference type="PROSITE-ProRule" id="PRU00108"/>
    </source>
</evidence>
<evidence type="ECO:0000256" key="1">
    <source>
        <dbReference type="ARBA" id="ARBA00004123"/>
    </source>
</evidence>
<dbReference type="OrthoDB" id="10056939at2759"/>
<dbReference type="InterPro" id="IPR009057">
    <property type="entry name" value="Homeodomain-like_sf"/>
</dbReference>
<keyword evidence="11" id="KW-1185">Reference proteome</keyword>
<feature type="domain" description="Homeobox" evidence="8">
    <location>
        <begin position="284"/>
        <end position="347"/>
    </location>
</feature>
<evidence type="ECO:0000256" key="7">
    <source>
        <dbReference type="SAM" id="MobiDB-lite"/>
    </source>
</evidence>
<evidence type="ECO:0000256" key="4">
    <source>
        <dbReference type="ARBA" id="ARBA00023242"/>
    </source>
</evidence>
<dbReference type="InterPro" id="IPR050224">
    <property type="entry name" value="TALE_homeobox"/>
</dbReference>
<dbReference type="Pfam" id="PF03789">
    <property type="entry name" value="ELK"/>
    <property type="match status" value="1"/>
</dbReference>
<dbReference type="eggNOG" id="KOG0773">
    <property type="taxonomic scope" value="Eukaryota"/>
</dbReference>
<protein>
    <submittedName>
        <fullName evidence="10">Uncharacterized protein</fullName>
    </submittedName>
</protein>
<dbReference type="CDD" id="cd00086">
    <property type="entry name" value="homeodomain"/>
    <property type="match status" value="1"/>
</dbReference>
<dbReference type="SMART" id="SM01256">
    <property type="entry name" value="KNOX2"/>
    <property type="match status" value="1"/>
</dbReference>
<evidence type="ECO:0000256" key="3">
    <source>
        <dbReference type="ARBA" id="ARBA00023155"/>
    </source>
</evidence>
<dbReference type="GO" id="GO:0000981">
    <property type="term" value="F:DNA-binding transcription factor activity, RNA polymerase II-specific"/>
    <property type="evidence" value="ECO:0007669"/>
    <property type="project" value="InterPro"/>
</dbReference>
<dbReference type="PANTHER" id="PTHR11850">
    <property type="entry name" value="HOMEOBOX PROTEIN TRANSCRIPTION FACTORS"/>
    <property type="match status" value="1"/>
</dbReference>
<keyword evidence="4 5" id="KW-0539">Nucleus</keyword>
<dbReference type="PROSITE" id="PS00027">
    <property type="entry name" value="HOMEOBOX_1"/>
    <property type="match status" value="1"/>
</dbReference>
<dbReference type="KEGG" id="crb:17895922"/>
<dbReference type="FunFam" id="1.10.10.60:FF:000076">
    <property type="entry name" value="Homeobox protein knotted-1-like 2"/>
    <property type="match status" value="1"/>
</dbReference>
<dbReference type="InterPro" id="IPR005540">
    <property type="entry name" value="KNOX1"/>
</dbReference>
<name>R0GG68_9BRAS</name>
<evidence type="ECO:0000313" key="11">
    <source>
        <dbReference type="Proteomes" id="UP000029121"/>
    </source>
</evidence>
<accession>R0GG68</accession>
<dbReference type="Pfam" id="PF03791">
    <property type="entry name" value="KNOX2"/>
    <property type="match status" value="1"/>
</dbReference>
<dbReference type="EMBL" id="KB870806">
    <property type="protein sequence ID" value="EOA34671.1"/>
    <property type="molecule type" value="Genomic_DNA"/>
</dbReference>
<dbReference type="PROSITE" id="PS51213">
    <property type="entry name" value="ELK"/>
    <property type="match status" value="1"/>
</dbReference>
<dbReference type="InterPro" id="IPR017970">
    <property type="entry name" value="Homeobox_CS"/>
</dbReference>
<dbReference type="AlphaFoldDB" id="R0GG68"/>
<reference evidence="11" key="1">
    <citation type="journal article" date="2013" name="Nat. Genet.">
        <title>The Capsella rubella genome and the genomic consequences of rapid mating system evolution.</title>
        <authorList>
            <person name="Slotte T."/>
            <person name="Hazzouri K.M."/>
            <person name="Agren J.A."/>
            <person name="Koenig D."/>
            <person name="Maumus F."/>
            <person name="Guo Y.L."/>
            <person name="Steige K."/>
            <person name="Platts A.E."/>
            <person name="Escobar J.S."/>
            <person name="Newman L.K."/>
            <person name="Wang W."/>
            <person name="Mandakova T."/>
            <person name="Vello E."/>
            <person name="Smith L.M."/>
            <person name="Henz S.R."/>
            <person name="Steffen J."/>
            <person name="Takuno S."/>
            <person name="Brandvain Y."/>
            <person name="Coop G."/>
            <person name="Andolfatto P."/>
            <person name="Hu T.T."/>
            <person name="Blanchette M."/>
            <person name="Clark R.M."/>
            <person name="Quesneville H."/>
            <person name="Nordborg M."/>
            <person name="Gaut B.S."/>
            <person name="Lysak M.A."/>
            <person name="Jenkins J."/>
            <person name="Grimwood J."/>
            <person name="Chapman J."/>
            <person name="Prochnik S."/>
            <person name="Shu S."/>
            <person name="Rokhsar D."/>
            <person name="Schmutz J."/>
            <person name="Weigel D."/>
            <person name="Wright S.I."/>
        </authorList>
    </citation>
    <scope>NUCLEOTIDE SEQUENCE [LARGE SCALE GENOMIC DNA]</scope>
    <source>
        <strain evidence="11">cv. Monte Gargano</strain>
    </source>
</reference>
<dbReference type="GO" id="GO:0003677">
    <property type="term" value="F:DNA binding"/>
    <property type="evidence" value="ECO:0007669"/>
    <property type="project" value="UniProtKB-UniRule"/>
</dbReference>
<dbReference type="Gene3D" id="1.10.10.60">
    <property type="entry name" value="Homeodomain-like"/>
    <property type="match status" value="1"/>
</dbReference>
<dbReference type="SMART" id="SM00389">
    <property type="entry name" value="HOX"/>
    <property type="match status" value="1"/>
</dbReference>
<dbReference type="SUPFAM" id="SSF46689">
    <property type="entry name" value="Homeodomain-like"/>
    <property type="match status" value="1"/>
</dbReference>
<feature type="DNA-binding region" description="Homeobox; TALE-type" evidence="5">
    <location>
        <begin position="285"/>
        <end position="348"/>
    </location>
</feature>
<dbReference type="GO" id="GO:0005634">
    <property type="term" value="C:nucleus"/>
    <property type="evidence" value="ECO:0007669"/>
    <property type="project" value="UniProtKB-SubCell"/>
</dbReference>
<dbReference type="InterPro" id="IPR005541">
    <property type="entry name" value="KNOX2"/>
</dbReference>
<dbReference type="SMART" id="SM01188">
    <property type="entry name" value="ELK"/>
    <property type="match status" value="1"/>
</dbReference>
<organism evidence="10 11">
    <name type="scientific">Capsella rubella</name>
    <dbReference type="NCBI Taxonomy" id="81985"/>
    <lineage>
        <taxon>Eukaryota</taxon>
        <taxon>Viridiplantae</taxon>
        <taxon>Streptophyta</taxon>
        <taxon>Embryophyta</taxon>
        <taxon>Tracheophyta</taxon>
        <taxon>Spermatophyta</taxon>
        <taxon>Magnoliopsida</taxon>
        <taxon>eudicotyledons</taxon>
        <taxon>Gunneridae</taxon>
        <taxon>Pentapetalae</taxon>
        <taxon>rosids</taxon>
        <taxon>malvids</taxon>
        <taxon>Brassicales</taxon>
        <taxon>Brassicaceae</taxon>
        <taxon>Camelineae</taxon>
        <taxon>Capsella</taxon>
    </lineage>
</organism>
<feature type="domain" description="ELK" evidence="9">
    <location>
        <begin position="264"/>
        <end position="284"/>
    </location>
</feature>
<evidence type="ECO:0000313" key="10">
    <source>
        <dbReference type="EMBL" id="EOA34671.1"/>
    </source>
</evidence>
<sequence length="384" mass="42948">MESGSNSTSCPMAFAGDNSDGPMCPMMMMMPPIMTSHQHHGHDHQHQQQEHDGYAYQSHHQQSSTLFLQSLAPPPQATKNKVASSSSPSSCAPPAYSLMEIHHNDVVAGGINPCSSSSSSASVKAKIMAHPHYHRLLAAYVNCQKVGAPPEVVVRLEEACSSAAAAAASMGPTGCLGEDPGLDQFMEAYCEMLVKYEQELSKPFKEAMVFLQRVECQFKSLSLSSPSSFSGYGETAIDRNNNGSSEEEVDMSNEFVDPQAEDRELKGQLLRKYSGYLGSLKQEFMKKRKKGKLPKEARQQLLDWWSRHYKWPYPSEQQKLALAESTGLDQKQINNWFINQRKRHWKPSEDMQFVVMDATHPHHYFMDNVLGNPFPMDHISSTML</sequence>
<evidence type="ECO:0000256" key="6">
    <source>
        <dbReference type="PROSITE-ProRule" id="PRU00559"/>
    </source>
</evidence>
<dbReference type="Pfam" id="PF05920">
    <property type="entry name" value="Homeobox_KN"/>
    <property type="match status" value="1"/>
</dbReference>
<comment type="similarity">
    <text evidence="6">Belongs to the TALE/KNOX homeobox family.</text>
</comment>
<feature type="region of interest" description="Disordered" evidence="7">
    <location>
        <begin position="26"/>
        <end position="59"/>
    </location>
</feature>
<dbReference type="Proteomes" id="UP000029121">
    <property type="component" value="Unassembled WGS sequence"/>
</dbReference>
<gene>
    <name evidence="10" type="ORF">CARUB_v10022235mg</name>
</gene>
<evidence type="ECO:0000259" key="8">
    <source>
        <dbReference type="PROSITE" id="PS50071"/>
    </source>
</evidence>
<keyword evidence="3 5" id="KW-0371">Homeobox</keyword>
<dbReference type="GO" id="GO:0009888">
    <property type="term" value="P:tissue development"/>
    <property type="evidence" value="ECO:0007669"/>
    <property type="project" value="UniProtKB-ARBA"/>
</dbReference>
<evidence type="ECO:0000259" key="9">
    <source>
        <dbReference type="PROSITE" id="PS51213"/>
    </source>
</evidence>
<dbReference type="STRING" id="81985.R0GG68"/>
<dbReference type="InterPro" id="IPR005539">
    <property type="entry name" value="ELK_dom"/>
</dbReference>